<dbReference type="InterPro" id="IPR013783">
    <property type="entry name" value="Ig-like_fold"/>
</dbReference>
<dbReference type="PANTHER" id="PTHR35902">
    <property type="entry name" value="S-LAYER DOMAIN-LIKE PROTEIN-RELATED"/>
    <property type="match status" value="1"/>
</dbReference>
<keyword evidence="1" id="KW-0812">Transmembrane</keyword>
<proteinExistence type="predicted"/>
<gene>
    <name evidence="2" type="ORF">ATJ93_1966</name>
</gene>
<dbReference type="AlphaFoldDB" id="A0A419WI50"/>
<keyword evidence="3" id="KW-1185">Reference proteome</keyword>
<evidence type="ECO:0000256" key="1">
    <source>
        <dbReference type="SAM" id="Phobius"/>
    </source>
</evidence>
<accession>A0A419WI50</accession>
<organism evidence="2 3">
    <name type="scientific">Halopiger aswanensis</name>
    <dbReference type="NCBI Taxonomy" id="148449"/>
    <lineage>
        <taxon>Archaea</taxon>
        <taxon>Methanobacteriati</taxon>
        <taxon>Methanobacteriota</taxon>
        <taxon>Stenosarchaea group</taxon>
        <taxon>Halobacteria</taxon>
        <taxon>Halobacteriales</taxon>
        <taxon>Natrialbaceae</taxon>
        <taxon>Halopiger</taxon>
    </lineage>
</organism>
<sequence length="542" mass="57712">MRSRSVLAAAIGLLVLSSSVGLAGVGLVQTVAGQQQGTATTTVAHGEPDLNLRVPNPIVQPGQTNEVTVQVTNRGEFERGTSDMRDAVTTARNVEIEAEADDTPFTVRSGTLSVGPVTAMKPGEAPLAIDVPADVDAGTYTIDVDVTYSYTYRESLTSNVYERTETDSMSIDLVVDDDARFEIVDVSTDAQIGDTGTLAATVKNIGDETATDIGVTLESLSSGVVFGETTQDTAHITELQANETATVVYDVSIQPDTSKRQYMLDGTVSFKTADGLQRVDKSPAAGVIPLAEQQFSVSDVESDLHVGEEGDIRGVVTNDGPTAAANVVVTVTDESRTVVPIERSVAVGTLESGESAPFRLPVDVSGEAEPINRTIDLGVQYRNTDFEQRLYEDLEIVTEVDEQRDQFLVNVTDREIAAGGEETIDVEVTNNLDQSVTDIEASLFADEPLDSSDDEAFVKELEPGETATMTFALSADEGATAKTHPISFDFRYDDESGTSKLSDTTRVAIDVVESEGGLPVSTIVIVGLTIVGSGAFIYQQRR</sequence>
<keyword evidence="1" id="KW-0472">Membrane</keyword>
<dbReference type="Proteomes" id="UP000283805">
    <property type="component" value="Unassembled WGS sequence"/>
</dbReference>
<feature type="transmembrane region" description="Helical" evidence="1">
    <location>
        <begin position="516"/>
        <end position="538"/>
    </location>
</feature>
<keyword evidence="1" id="KW-1133">Transmembrane helix</keyword>
<reference evidence="2 3" key="1">
    <citation type="submission" date="2018-09" db="EMBL/GenBank/DDBJ databases">
        <title>Genomic Encyclopedia of Archaeal and Bacterial Type Strains, Phase II (KMG-II): from individual species to whole genera.</title>
        <authorList>
            <person name="Goeker M."/>
        </authorList>
    </citation>
    <scope>NUCLEOTIDE SEQUENCE [LARGE SCALE GENOMIC DNA]</scope>
    <source>
        <strain evidence="2 3">DSM 13151</strain>
    </source>
</reference>
<evidence type="ECO:0000313" key="3">
    <source>
        <dbReference type="Proteomes" id="UP000283805"/>
    </source>
</evidence>
<dbReference type="RefSeq" id="WP_120244420.1">
    <property type="nucleotide sequence ID" value="NZ_RAPO01000002.1"/>
</dbReference>
<dbReference type="OrthoDB" id="56770at2157"/>
<dbReference type="PANTHER" id="PTHR35902:SF3">
    <property type="entry name" value="NPCBM-ASSOCIATED, NEW3 DOMAIN OF ALPHA-GALACTOSIDASE"/>
    <property type="match status" value="1"/>
</dbReference>
<protein>
    <submittedName>
        <fullName evidence="2">Putative repeat protein (TIGR01451 family)</fullName>
    </submittedName>
</protein>
<comment type="caution">
    <text evidence="2">The sequence shown here is derived from an EMBL/GenBank/DDBJ whole genome shotgun (WGS) entry which is preliminary data.</text>
</comment>
<dbReference type="Gene3D" id="2.60.40.10">
    <property type="entry name" value="Immunoglobulins"/>
    <property type="match status" value="3"/>
</dbReference>
<evidence type="ECO:0000313" key="2">
    <source>
        <dbReference type="EMBL" id="RKD95115.1"/>
    </source>
</evidence>
<dbReference type="EMBL" id="RAPO01000002">
    <property type="protein sequence ID" value="RKD95115.1"/>
    <property type="molecule type" value="Genomic_DNA"/>
</dbReference>
<name>A0A419WI50_9EURY</name>